<dbReference type="Proteomes" id="UP000000845">
    <property type="component" value="Chromosome"/>
</dbReference>
<feature type="transmembrane region" description="Helical" evidence="8">
    <location>
        <begin position="120"/>
        <end position="138"/>
    </location>
</feature>
<evidence type="ECO:0000313" key="12">
    <source>
        <dbReference type="Proteomes" id="UP000000845"/>
    </source>
</evidence>
<protein>
    <submittedName>
        <fullName evidence="11">Cation diffusion facilitator family transporter</fullName>
    </submittedName>
</protein>
<dbReference type="GO" id="GO:0010312">
    <property type="term" value="P:detoxification of zinc ion"/>
    <property type="evidence" value="ECO:0007669"/>
    <property type="project" value="TreeGrafter"/>
</dbReference>
<sequence>MHNHKHFHEREEKSDTKNIKIVFFMNLIFMIVEIIGGFLTNSMAVMSDAVHDFGDCVTLAMNWFLEEYSVKQDDEKYTYGYRRYSLVGVVINTVVLVTGSVLIITEALKRISHPQKLESGGMIALAVAGVIVNSLAVLRLRKGKKLTERAVMLHLMEDVLGWAAVLIAGIFIKLFELYIIDTILSIVIAAFVLSNVIKNFKETAGIFLQAVPSGYNIIKLRKKMIRVKGILDIHDIHLWSLDGINNIISFHCVVPYDILTDEVLKIKYRLKKYLKYIGINHITIEIEYD</sequence>
<feature type="transmembrane region" description="Helical" evidence="8">
    <location>
        <begin position="86"/>
        <end position="108"/>
    </location>
</feature>
<dbReference type="InterPro" id="IPR036837">
    <property type="entry name" value="Cation_efflux_CTD_sf"/>
</dbReference>
<feature type="transmembrane region" description="Helical" evidence="8">
    <location>
        <begin position="21"/>
        <end position="39"/>
    </location>
</feature>
<dbReference type="InterPro" id="IPR002524">
    <property type="entry name" value="Cation_efflux"/>
</dbReference>
<dbReference type="PANTHER" id="PTHR45820:SF4">
    <property type="entry name" value="ZINC TRANSPORTER 63C, ISOFORM F"/>
    <property type="match status" value="1"/>
</dbReference>
<evidence type="ECO:0000256" key="5">
    <source>
        <dbReference type="ARBA" id="ARBA00022833"/>
    </source>
</evidence>
<keyword evidence="7 8" id="KW-0472">Membrane</keyword>
<dbReference type="GO" id="GO:0016020">
    <property type="term" value="C:membrane"/>
    <property type="evidence" value="ECO:0007669"/>
    <property type="project" value="UniProtKB-SubCell"/>
</dbReference>
<dbReference type="STRING" id="526218.Sterm_1701"/>
<keyword evidence="6 8" id="KW-1133">Transmembrane helix</keyword>
<dbReference type="InterPro" id="IPR058533">
    <property type="entry name" value="Cation_efflux_TM"/>
</dbReference>
<evidence type="ECO:0000256" key="8">
    <source>
        <dbReference type="SAM" id="Phobius"/>
    </source>
</evidence>
<accession>D1AIH5</accession>
<evidence type="ECO:0000256" key="4">
    <source>
        <dbReference type="ARBA" id="ARBA00022692"/>
    </source>
</evidence>
<evidence type="ECO:0000256" key="3">
    <source>
        <dbReference type="ARBA" id="ARBA00022448"/>
    </source>
</evidence>
<gene>
    <name evidence="11" type="ordered locus">Sterm_1701</name>
</gene>
<evidence type="ECO:0000313" key="11">
    <source>
        <dbReference type="EMBL" id="ACZ08559.1"/>
    </source>
</evidence>
<dbReference type="EMBL" id="CP001739">
    <property type="protein sequence ID" value="ACZ08559.1"/>
    <property type="molecule type" value="Genomic_DNA"/>
</dbReference>
<dbReference type="InterPro" id="IPR027470">
    <property type="entry name" value="Cation_efflux_CTD"/>
</dbReference>
<reference evidence="12" key="1">
    <citation type="submission" date="2009-09" db="EMBL/GenBank/DDBJ databases">
        <title>The complete chromosome of Sebaldella termitidis ATCC 33386.</title>
        <authorList>
            <consortium name="US DOE Joint Genome Institute (JGI-PGF)"/>
            <person name="Lucas S."/>
            <person name="Copeland A."/>
            <person name="Lapidus A."/>
            <person name="Glavina del Rio T."/>
            <person name="Dalin E."/>
            <person name="Tice H."/>
            <person name="Bruce D."/>
            <person name="Goodwin L."/>
            <person name="Pitluck S."/>
            <person name="Kyrpides N."/>
            <person name="Mavromatis K."/>
            <person name="Ivanova N."/>
            <person name="Mikhailova N."/>
            <person name="Sims D."/>
            <person name="Meincke L."/>
            <person name="Brettin T."/>
            <person name="Detter J.C."/>
            <person name="Han C."/>
            <person name="Larimer F."/>
            <person name="Land M."/>
            <person name="Hauser L."/>
            <person name="Markowitz V."/>
            <person name="Cheng J.F."/>
            <person name="Hugenholtz P."/>
            <person name="Woyke T."/>
            <person name="Wu D."/>
            <person name="Eisen J.A."/>
        </authorList>
    </citation>
    <scope>NUCLEOTIDE SEQUENCE [LARGE SCALE GENOMIC DNA]</scope>
    <source>
        <strain evidence="12">ATCC 33386 / NCTC 11300</strain>
    </source>
</reference>
<evidence type="ECO:0000259" key="10">
    <source>
        <dbReference type="Pfam" id="PF16916"/>
    </source>
</evidence>
<evidence type="ECO:0000256" key="1">
    <source>
        <dbReference type="ARBA" id="ARBA00004141"/>
    </source>
</evidence>
<feature type="transmembrane region" description="Helical" evidence="8">
    <location>
        <begin position="150"/>
        <end position="172"/>
    </location>
</feature>
<reference evidence="11 12" key="2">
    <citation type="journal article" date="2010" name="Stand. Genomic Sci.">
        <title>Complete genome sequence of Sebaldella termitidis type strain (NCTC 11300).</title>
        <authorList>
            <person name="Harmon-Smith M."/>
            <person name="Celia L."/>
            <person name="Chertkov O."/>
            <person name="Lapidus A."/>
            <person name="Copeland A."/>
            <person name="Glavina Del Rio T."/>
            <person name="Nolan M."/>
            <person name="Lucas S."/>
            <person name="Tice H."/>
            <person name="Cheng J.F."/>
            <person name="Han C."/>
            <person name="Detter J.C."/>
            <person name="Bruce D."/>
            <person name="Goodwin L."/>
            <person name="Pitluck S."/>
            <person name="Pati A."/>
            <person name="Liolios K."/>
            <person name="Ivanova N."/>
            <person name="Mavromatis K."/>
            <person name="Mikhailova N."/>
            <person name="Chen A."/>
            <person name="Palaniappan K."/>
            <person name="Land M."/>
            <person name="Hauser L."/>
            <person name="Chang Y.J."/>
            <person name="Jeffries C.D."/>
            <person name="Brettin T."/>
            <person name="Goker M."/>
            <person name="Beck B."/>
            <person name="Bristow J."/>
            <person name="Eisen J.A."/>
            <person name="Markowitz V."/>
            <person name="Hugenholtz P."/>
            <person name="Kyrpides N.C."/>
            <person name="Klenk H.P."/>
            <person name="Chen F."/>
        </authorList>
    </citation>
    <scope>NUCLEOTIDE SEQUENCE [LARGE SCALE GENOMIC DNA]</scope>
    <source>
        <strain evidence="12">ATCC 33386 / NCTC 11300</strain>
    </source>
</reference>
<dbReference type="RefSeq" id="WP_012861155.1">
    <property type="nucleotide sequence ID" value="NC_013517.1"/>
</dbReference>
<proteinExistence type="inferred from homology"/>
<dbReference type="NCBIfam" id="TIGR01297">
    <property type="entry name" value="CDF"/>
    <property type="match status" value="1"/>
</dbReference>
<dbReference type="Pfam" id="PF01545">
    <property type="entry name" value="Cation_efflux"/>
    <property type="match status" value="1"/>
</dbReference>
<evidence type="ECO:0000256" key="2">
    <source>
        <dbReference type="ARBA" id="ARBA00008873"/>
    </source>
</evidence>
<dbReference type="Pfam" id="PF16916">
    <property type="entry name" value="ZT_dimer"/>
    <property type="match status" value="1"/>
</dbReference>
<keyword evidence="3" id="KW-0813">Transport</keyword>
<keyword evidence="5" id="KW-0862">Zinc</keyword>
<dbReference type="AlphaFoldDB" id="D1AIH5"/>
<name>D1AIH5_SEBTE</name>
<dbReference type="eggNOG" id="COG1230">
    <property type="taxonomic scope" value="Bacteria"/>
</dbReference>
<feature type="transmembrane region" description="Helical" evidence="8">
    <location>
        <begin position="178"/>
        <end position="197"/>
    </location>
</feature>
<feature type="domain" description="Cation efflux protein transmembrane" evidence="9">
    <location>
        <begin position="20"/>
        <end position="206"/>
    </location>
</feature>
<dbReference type="SUPFAM" id="SSF161111">
    <property type="entry name" value="Cation efflux protein transmembrane domain-like"/>
    <property type="match status" value="1"/>
</dbReference>
<evidence type="ECO:0000256" key="7">
    <source>
        <dbReference type="ARBA" id="ARBA00023136"/>
    </source>
</evidence>
<dbReference type="Gene3D" id="1.20.1510.10">
    <property type="entry name" value="Cation efflux protein transmembrane domain"/>
    <property type="match status" value="1"/>
</dbReference>
<keyword evidence="4 8" id="KW-0812">Transmembrane</keyword>
<evidence type="ECO:0000259" key="9">
    <source>
        <dbReference type="Pfam" id="PF01545"/>
    </source>
</evidence>
<dbReference type="InterPro" id="IPR027469">
    <property type="entry name" value="Cation_efflux_TMD_sf"/>
</dbReference>
<comment type="subcellular location">
    <subcellularLocation>
        <location evidence="1">Membrane</location>
        <topology evidence="1">Multi-pass membrane protein</topology>
    </subcellularLocation>
</comment>
<dbReference type="KEGG" id="str:Sterm_1701"/>
<dbReference type="PANTHER" id="PTHR45820">
    <property type="entry name" value="FI23527P1"/>
    <property type="match status" value="1"/>
</dbReference>
<dbReference type="GO" id="GO:0005385">
    <property type="term" value="F:zinc ion transmembrane transporter activity"/>
    <property type="evidence" value="ECO:0007669"/>
    <property type="project" value="TreeGrafter"/>
</dbReference>
<keyword evidence="12" id="KW-1185">Reference proteome</keyword>
<feature type="domain" description="Cation efflux protein cytoplasmic" evidence="10">
    <location>
        <begin position="216"/>
        <end position="287"/>
    </location>
</feature>
<dbReference type="GO" id="GO:0006882">
    <property type="term" value="P:intracellular zinc ion homeostasis"/>
    <property type="evidence" value="ECO:0007669"/>
    <property type="project" value="TreeGrafter"/>
</dbReference>
<organism evidence="11 12">
    <name type="scientific">Sebaldella termitidis (strain ATCC 33386 / NCTC 11300)</name>
    <dbReference type="NCBI Taxonomy" id="526218"/>
    <lineage>
        <taxon>Bacteria</taxon>
        <taxon>Fusobacteriati</taxon>
        <taxon>Fusobacteriota</taxon>
        <taxon>Fusobacteriia</taxon>
        <taxon>Fusobacteriales</taxon>
        <taxon>Leptotrichiaceae</taxon>
        <taxon>Sebaldella</taxon>
    </lineage>
</organism>
<comment type="similarity">
    <text evidence="2">Belongs to the cation diffusion facilitator (CDF) transporter (TC 2.A.4) family. SLC30A subfamily.</text>
</comment>
<dbReference type="SUPFAM" id="SSF160240">
    <property type="entry name" value="Cation efflux protein cytoplasmic domain-like"/>
    <property type="match status" value="1"/>
</dbReference>
<evidence type="ECO:0000256" key="6">
    <source>
        <dbReference type="ARBA" id="ARBA00022989"/>
    </source>
</evidence>
<dbReference type="HOGENOM" id="CLU_013430_0_0_0"/>